<dbReference type="Proteomes" id="UP000315295">
    <property type="component" value="Unassembled WGS sequence"/>
</dbReference>
<dbReference type="GO" id="GO:0005794">
    <property type="term" value="C:Golgi apparatus"/>
    <property type="evidence" value="ECO:0007669"/>
    <property type="project" value="TreeGrafter"/>
</dbReference>
<sequence>MGRNAKRVDTAFTSYANASSGLIEPEGIERLCSDIEVDHTDVRMLMLAWKMKAEKQGYFTLEEWREGFKTLKINKVNKLNNALAELEKTVKGEPSDFMDFFSYAFRYCLTEENQKGIDLDMMCELLNIVLGCQYPAQIELLTQYLKIQSDYKVISMDQWMVSLLTAAAVTMWRSLWRSIDRFSLHYFKYIINELRGIKVVDGHNRELVIDLLQSIVELVTYGDRQDPLIFEYFMEYQVLAEFVRVLKISRNSRIEAPLLQYLSIMIQNMNSDHSIYYCFSNDYINNIIGHKFEFGGDLALYYVSFLRAVGNKLNKDTLCLLLKVHGDAVVSFPLYNEALKFAYHGDKMIQTAIRALTLSIYNVSDDMVYQYITTPPVSKYFSDLVSSLSKQFFHLDSLLHDAEMRTSQKKEEILLETDKIVDDLYYLKDMLGIGESRLSRVVTENLLRILIFPILLPLLQIGQSNGSNLSAVTSFYTVSRLLQVIGGRGMFNSVAEVILYPDMTSSVRDAVQGDSTESNGHAESLLSEMGNVVSSSPETEGAENTSLPTDTVSIKRSGILAHIFSENHSLMLASLFLLFILAETKDLHPLLAQMIGLSGMHDMIDVDKNIGNLLGKHMDQILNALLKVLASQPPYSILIQWHTGWFLRKLLICHGKGLSDHNFQLFNTSYQRSRECLQKELDGCWFDHIPEAFRNEWAKCKAALEESSQCKDPLFLLELDVSQQTTDGDATSYFAWQRMVNNVKVFILHLQLKSTIFKGELLDQPLLDSGAFADSSDTHASDGSSASFGSEVALVSGIHCTIAFSNAGIRDIYLIPVSRKTSGKVILAEKHPFRSQRGIVLAIAPLAGLIPKIDKDHPTWLHLQIREFEPKLHKSKVKGHRSGMSNHVADGRWTLGFPNAKACEAARLSILEETRKQRSSVESVLAPLLQNTCHGNLSESEDE</sequence>
<dbReference type="InterPro" id="IPR045820">
    <property type="entry name" value="CLEC16A/TT9_C"/>
</dbReference>
<feature type="region of interest" description="Disordered" evidence="3">
    <location>
        <begin position="530"/>
        <end position="549"/>
    </location>
</feature>
<dbReference type="InterPro" id="IPR042460">
    <property type="entry name" value="DCN1-like_PONY"/>
</dbReference>
<proteinExistence type="inferred from homology"/>
<dbReference type="PROSITE" id="PS51229">
    <property type="entry name" value="DCUN1"/>
    <property type="match status" value="1"/>
</dbReference>
<accession>A0A540KX42</accession>
<dbReference type="STRING" id="106549.A0A540KX42"/>
<dbReference type="GO" id="GO:0005770">
    <property type="term" value="C:late endosome"/>
    <property type="evidence" value="ECO:0007669"/>
    <property type="project" value="TreeGrafter"/>
</dbReference>
<dbReference type="Pfam" id="PF09758">
    <property type="entry name" value="FPL"/>
    <property type="match status" value="1"/>
</dbReference>
<feature type="domain" description="DCUN1" evidence="4">
    <location>
        <begin position="3"/>
        <end position="194"/>
    </location>
</feature>
<dbReference type="EMBL" id="VIEB01000893">
    <property type="protein sequence ID" value="TQD78770.1"/>
    <property type="molecule type" value="Genomic_DNA"/>
</dbReference>
<evidence type="ECO:0000256" key="3">
    <source>
        <dbReference type="SAM" id="MobiDB-lite"/>
    </source>
</evidence>
<feature type="compositionally biased region" description="Polar residues" evidence="3">
    <location>
        <begin position="532"/>
        <end position="549"/>
    </location>
</feature>
<comment type="similarity">
    <text evidence="1">Belongs to the CLEC16A/gop-1 family.</text>
</comment>
<dbReference type="AlphaFoldDB" id="A0A540KX42"/>
<gene>
    <name evidence="5" type="ORF">C1H46_035694</name>
</gene>
<evidence type="ECO:0000256" key="2">
    <source>
        <dbReference type="ARBA" id="ARBA00023006"/>
    </source>
</evidence>
<evidence type="ECO:0000259" key="4">
    <source>
        <dbReference type="PROSITE" id="PS51229"/>
    </source>
</evidence>
<evidence type="ECO:0000256" key="1">
    <source>
        <dbReference type="ARBA" id="ARBA00006441"/>
    </source>
</evidence>
<keyword evidence="2" id="KW-0072">Autophagy</keyword>
<keyword evidence="6" id="KW-1185">Reference proteome</keyword>
<dbReference type="Pfam" id="PF19439">
    <property type="entry name" value="CLEC16A_C"/>
    <property type="match status" value="1"/>
</dbReference>
<organism evidence="5 6">
    <name type="scientific">Malus baccata</name>
    <name type="common">Siberian crab apple</name>
    <name type="synonym">Pyrus baccata</name>
    <dbReference type="NCBI Taxonomy" id="106549"/>
    <lineage>
        <taxon>Eukaryota</taxon>
        <taxon>Viridiplantae</taxon>
        <taxon>Streptophyta</taxon>
        <taxon>Embryophyta</taxon>
        <taxon>Tracheophyta</taxon>
        <taxon>Spermatophyta</taxon>
        <taxon>Magnoliopsida</taxon>
        <taxon>eudicotyledons</taxon>
        <taxon>Gunneridae</taxon>
        <taxon>Pentapetalae</taxon>
        <taxon>rosids</taxon>
        <taxon>fabids</taxon>
        <taxon>Rosales</taxon>
        <taxon>Rosaceae</taxon>
        <taxon>Amygdaloideae</taxon>
        <taxon>Maleae</taxon>
        <taxon>Malus</taxon>
    </lineage>
</organism>
<dbReference type="InterPro" id="IPR005176">
    <property type="entry name" value="PONY_dom"/>
</dbReference>
<dbReference type="InterPro" id="IPR019155">
    <property type="entry name" value="CLEC16A/TT9_N"/>
</dbReference>
<evidence type="ECO:0000313" key="6">
    <source>
        <dbReference type="Proteomes" id="UP000315295"/>
    </source>
</evidence>
<dbReference type="PANTHER" id="PTHR21481">
    <property type="entry name" value="PROTEIN CLEC16A"/>
    <property type="match status" value="1"/>
</dbReference>
<dbReference type="Gene3D" id="1.10.238.200">
    <property type="entry name" value="Cullin, PONY binding domain"/>
    <property type="match status" value="1"/>
</dbReference>
<comment type="caution">
    <text evidence="5">The sequence shown here is derived from an EMBL/GenBank/DDBJ whole genome shotgun (WGS) entry which is preliminary data.</text>
</comment>
<dbReference type="Gene3D" id="1.10.238.10">
    <property type="entry name" value="EF-hand"/>
    <property type="match status" value="1"/>
</dbReference>
<dbReference type="GO" id="GO:0016197">
    <property type="term" value="P:endosomal transport"/>
    <property type="evidence" value="ECO:0007669"/>
    <property type="project" value="TreeGrafter"/>
</dbReference>
<dbReference type="GO" id="GO:0006914">
    <property type="term" value="P:autophagy"/>
    <property type="evidence" value="ECO:0007669"/>
    <property type="project" value="UniProtKB-KW"/>
</dbReference>
<dbReference type="GO" id="GO:1901096">
    <property type="term" value="P:regulation of autophagosome maturation"/>
    <property type="evidence" value="ECO:0007669"/>
    <property type="project" value="TreeGrafter"/>
</dbReference>
<evidence type="ECO:0000313" key="5">
    <source>
        <dbReference type="EMBL" id="TQD78770.1"/>
    </source>
</evidence>
<name>A0A540KX42_MALBA</name>
<dbReference type="Pfam" id="PF03556">
    <property type="entry name" value="Cullin_binding"/>
    <property type="match status" value="1"/>
</dbReference>
<dbReference type="InterPro" id="IPR039272">
    <property type="entry name" value="CLEC16A/TT9"/>
</dbReference>
<protein>
    <recommendedName>
        <fullName evidence="4">DCUN1 domain-containing protein</fullName>
    </recommendedName>
</protein>
<reference evidence="5 6" key="1">
    <citation type="journal article" date="2019" name="G3 (Bethesda)">
        <title>Sequencing of a Wild Apple (Malus baccata) Genome Unravels the Differences Between Cultivated and Wild Apple Species Regarding Disease Resistance and Cold Tolerance.</title>
        <authorList>
            <person name="Chen X."/>
        </authorList>
    </citation>
    <scope>NUCLEOTIDE SEQUENCE [LARGE SCALE GENOMIC DNA]</scope>
    <source>
        <strain evidence="6">cv. Shandingzi</strain>
        <tissue evidence="5">Leaves</tissue>
    </source>
</reference>
<dbReference type="PANTHER" id="PTHR21481:SF0">
    <property type="entry name" value="PROTEIN CLEC16A"/>
    <property type="match status" value="1"/>
</dbReference>
<dbReference type="GO" id="GO:0007034">
    <property type="term" value="P:vacuolar transport"/>
    <property type="evidence" value="ECO:0007669"/>
    <property type="project" value="TreeGrafter"/>
</dbReference>